<evidence type="ECO:0000259" key="2">
    <source>
        <dbReference type="Pfam" id="PF01323"/>
    </source>
</evidence>
<feature type="region of interest" description="Disordered" evidence="1">
    <location>
        <begin position="213"/>
        <end position="235"/>
    </location>
</feature>
<dbReference type="Gene3D" id="3.40.30.10">
    <property type="entry name" value="Glutaredoxin"/>
    <property type="match status" value="1"/>
</dbReference>
<keyword evidence="4" id="KW-1185">Reference proteome</keyword>
<dbReference type="InterPro" id="IPR036249">
    <property type="entry name" value="Thioredoxin-like_sf"/>
</dbReference>
<dbReference type="InterPro" id="IPR001853">
    <property type="entry name" value="DSBA-like_thioredoxin_dom"/>
</dbReference>
<name>A0A918D1V3_9BACI</name>
<protein>
    <submittedName>
        <fullName evidence="3">DSBA oxidoreductase</fullName>
    </submittedName>
</protein>
<dbReference type="GO" id="GO:0016491">
    <property type="term" value="F:oxidoreductase activity"/>
    <property type="evidence" value="ECO:0007669"/>
    <property type="project" value="InterPro"/>
</dbReference>
<evidence type="ECO:0000313" key="3">
    <source>
        <dbReference type="EMBL" id="GGN58951.1"/>
    </source>
</evidence>
<dbReference type="CDD" id="cd03024">
    <property type="entry name" value="DsbA_FrnE"/>
    <property type="match status" value="1"/>
</dbReference>
<dbReference type="RefSeq" id="WP_156856048.1">
    <property type="nucleotide sequence ID" value="NZ_BMOS01000013.1"/>
</dbReference>
<sequence length="235" mass="26803">MKIEIWSDFVCPFCYIGKRILEKALEGFPHNESVIIEYKSYQLDPTAEHIPGKDFYKTFSELKGIPLDEVKRMNEQVSAQAKLVGLDYRFDTMQYANSFDAHRLFHYAEQKGKGEAMTERLLHAYFTESELLSDIDTLVKLAAEVGLDPKETSRMLQSKKYSQKVKEDIAVAHELGVQGVPFFVFNEKYALSGAQPSEVFSQALAKVWEEEEKSPAAKKKKSKTSYCTDEGCVEQ</sequence>
<accession>A0A918D1V3</accession>
<dbReference type="Pfam" id="PF01323">
    <property type="entry name" value="DSBA"/>
    <property type="match status" value="1"/>
</dbReference>
<gene>
    <name evidence="3" type="primary">frnE</name>
    <name evidence="3" type="ORF">GCM10007971_21580</name>
</gene>
<evidence type="ECO:0000256" key="1">
    <source>
        <dbReference type="SAM" id="MobiDB-lite"/>
    </source>
</evidence>
<comment type="caution">
    <text evidence="3">The sequence shown here is derived from an EMBL/GenBank/DDBJ whole genome shotgun (WGS) entry which is preliminary data.</text>
</comment>
<feature type="domain" description="DSBA-like thioredoxin" evidence="2">
    <location>
        <begin position="3"/>
        <end position="205"/>
    </location>
</feature>
<reference evidence="3" key="1">
    <citation type="journal article" date="2014" name="Int. J. Syst. Evol. Microbiol.">
        <title>Complete genome sequence of Corynebacterium casei LMG S-19264T (=DSM 44701T), isolated from a smear-ripened cheese.</title>
        <authorList>
            <consortium name="US DOE Joint Genome Institute (JGI-PGF)"/>
            <person name="Walter F."/>
            <person name="Albersmeier A."/>
            <person name="Kalinowski J."/>
            <person name="Ruckert C."/>
        </authorList>
    </citation>
    <scope>NUCLEOTIDE SEQUENCE</scope>
    <source>
        <strain evidence="3">JCM 17251</strain>
    </source>
</reference>
<dbReference type="AlphaFoldDB" id="A0A918D1V3"/>
<organism evidence="3 4">
    <name type="scientific">Oceanobacillus indicireducens</name>
    <dbReference type="NCBI Taxonomy" id="1004261"/>
    <lineage>
        <taxon>Bacteria</taxon>
        <taxon>Bacillati</taxon>
        <taxon>Bacillota</taxon>
        <taxon>Bacilli</taxon>
        <taxon>Bacillales</taxon>
        <taxon>Bacillaceae</taxon>
        <taxon>Oceanobacillus</taxon>
    </lineage>
</organism>
<reference evidence="3" key="2">
    <citation type="submission" date="2020-09" db="EMBL/GenBank/DDBJ databases">
        <authorList>
            <person name="Sun Q."/>
            <person name="Ohkuma M."/>
        </authorList>
    </citation>
    <scope>NUCLEOTIDE SEQUENCE</scope>
    <source>
        <strain evidence="3">JCM 17251</strain>
    </source>
</reference>
<dbReference type="SUPFAM" id="SSF52833">
    <property type="entry name" value="Thioredoxin-like"/>
    <property type="match status" value="1"/>
</dbReference>
<dbReference type="PANTHER" id="PTHR13887:SF41">
    <property type="entry name" value="THIOREDOXIN SUPERFAMILY PROTEIN"/>
    <property type="match status" value="1"/>
</dbReference>
<dbReference type="EMBL" id="BMOS01000013">
    <property type="protein sequence ID" value="GGN58951.1"/>
    <property type="molecule type" value="Genomic_DNA"/>
</dbReference>
<proteinExistence type="predicted"/>
<evidence type="ECO:0000313" key="4">
    <source>
        <dbReference type="Proteomes" id="UP000624041"/>
    </source>
</evidence>
<dbReference type="Proteomes" id="UP000624041">
    <property type="component" value="Unassembled WGS sequence"/>
</dbReference>
<dbReference type="PANTHER" id="PTHR13887">
    <property type="entry name" value="GLUTATHIONE S-TRANSFERASE KAPPA"/>
    <property type="match status" value="1"/>
</dbReference>